<dbReference type="PANTHER" id="PTHR30349">
    <property type="entry name" value="PHAGE INTEGRASE-RELATED"/>
    <property type="match status" value="1"/>
</dbReference>
<dbReference type="GO" id="GO:0009037">
    <property type="term" value="F:tyrosine-based site-specific recombinase activity"/>
    <property type="evidence" value="ECO:0007669"/>
    <property type="project" value="UniProtKB-UniRule"/>
</dbReference>
<dbReference type="Pfam" id="PF02899">
    <property type="entry name" value="Phage_int_SAM_1"/>
    <property type="match status" value="1"/>
</dbReference>
<dbReference type="NCBIfam" id="NF001399">
    <property type="entry name" value="PRK00283.1"/>
    <property type="match status" value="1"/>
</dbReference>
<evidence type="ECO:0000259" key="12">
    <source>
        <dbReference type="PROSITE" id="PS51898"/>
    </source>
</evidence>
<dbReference type="PROSITE" id="PS51898">
    <property type="entry name" value="TYR_RECOMBINASE"/>
    <property type="match status" value="1"/>
</dbReference>
<evidence type="ECO:0000256" key="8">
    <source>
        <dbReference type="ARBA" id="ARBA00023125"/>
    </source>
</evidence>
<dbReference type="InterPro" id="IPR002104">
    <property type="entry name" value="Integrase_catalytic"/>
</dbReference>
<dbReference type="PANTHER" id="PTHR30349:SF90">
    <property type="entry name" value="TYROSINE RECOMBINASE XERD"/>
    <property type="match status" value="1"/>
</dbReference>
<dbReference type="HAMAP" id="MF_01807">
    <property type="entry name" value="Recomb_XerD"/>
    <property type="match status" value="1"/>
</dbReference>
<dbReference type="GO" id="GO:0051301">
    <property type="term" value="P:cell division"/>
    <property type="evidence" value="ECO:0007669"/>
    <property type="project" value="UniProtKB-KW"/>
</dbReference>
<evidence type="ECO:0000256" key="6">
    <source>
        <dbReference type="ARBA" id="ARBA00022829"/>
    </source>
</evidence>
<feature type="active site" evidence="11">
    <location>
        <position position="191"/>
    </location>
</feature>
<feature type="active site" evidence="11">
    <location>
        <position position="167"/>
    </location>
</feature>
<dbReference type="GO" id="GO:0003677">
    <property type="term" value="F:DNA binding"/>
    <property type="evidence" value="ECO:0007669"/>
    <property type="project" value="UniProtKB-UniRule"/>
</dbReference>
<feature type="domain" description="Core-binding (CB)" evidence="13">
    <location>
        <begin position="16"/>
        <end position="105"/>
    </location>
</feature>
<feature type="active site" evidence="11">
    <location>
        <position position="268"/>
    </location>
</feature>
<dbReference type="InterPro" id="IPR013762">
    <property type="entry name" value="Integrase-like_cat_sf"/>
</dbReference>
<evidence type="ECO:0000256" key="10">
    <source>
        <dbReference type="ARBA" id="ARBA00023306"/>
    </source>
</evidence>
<protein>
    <recommendedName>
        <fullName evidence="3 11">Tyrosine recombinase XerD</fullName>
    </recommendedName>
</protein>
<evidence type="ECO:0000256" key="3">
    <source>
        <dbReference type="ARBA" id="ARBA00015810"/>
    </source>
</evidence>
<comment type="similarity">
    <text evidence="2 11">Belongs to the 'phage' integrase family. XerD subfamily.</text>
</comment>
<dbReference type="Proteomes" id="UP000280346">
    <property type="component" value="Unassembled WGS sequence"/>
</dbReference>
<dbReference type="GO" id="GO:0007059">
    <property type="term" value="P:chromosome segregation"/>
    <property type="evidence" value="ECO:0007669"/>
    <property type="project" value="UniProtKB-UniRule"/>
</dbReference>
<dbReference type="InterPro" id="IPR044068">
    <property type="entry name" value="CB"/>
</dbReference>
<dbReference type="InterPro" id="IPR011932">
    <property type="entry name" value="Recomb_XerD"/>
</dbReference>
<dbReference type="InterPro" id="IPR023009">
    <property type="entry name" value="Tyrosine_recombinase_XerC/XerD"/>
</dbReference>
<feature type="active site" evidence="11">
    <location>
        <position position="271"/>
    </location>
</feature>
<dbReference type="InterPro" id="IPR010998">
    <property type="entry name" value="Integrase_recombinase_N"/>
</dbReference>
<evidence type="ECO:0000313" key="14">
    <source>
        <dbReference type="EMBL" id="RUQ75829.1"/>
    </source>
</evidence>
<keyword evidence="7 11" id="KW-0229">DNA integration</keyword>
<evidence type="ECO:0000256" key="11">
    <source>
        <dbReference type="HAMAP-Rule" id="MF_01807"/>
    </source>
</evidence>
<dbReference type="GO" id="GO:0006313">
    <property type="term" value="P:DNA transposition"/>
    <property type="evidence" value="ECO:0007669"/>
    <property type="project" value="UniProtKB-UniRule"/>
</dbReference>
<evidence type="ECO:0000256" key="1">
    <source>
        <dbReference type="ARBA" id="ARBA00004496"/>
    </source>
</evidence>
<dbReference type="EMBL" id="RZIJ01000001">
    <property type="protein sequence ID" value="RUQ75829.1"/>
    <property type="molecule type" value="Genomic_DNA"/>
</dbReference>
<dbReference type="InterPro" id="IPR011010">
    <property type="entry name" value="DNA_brk_join_enz"/>
</dbReference>
<evidence type="ECO:0000313" key="15">
    <source>
        <dbReference type="Proteomes" id="UP000280346"/>
    </source>
</evidence>
<dbReference type="OrthoDB" id="9801717at2"/>
<name>A0A3S0V903_9PROT</name>
<dbReference type="HAMAP" id="MF_01808">
    <property type="entry name" value="Recomb_XerC_XerD"/>
    <property type="match status" value="1"/>
</dbReference>
<dbReference type="Gene3D" id="1.10.443.10">
    <property type="entry name" value="Intergrase catalytic core"/>
    <property type="match status" value="1"/>
</dbReference>
<dbReference type="AlphaFoldDB" id="A0A3S0V903"/>
<comment type="function">
    <text evidence="11">Site-specific tyrosine recombinase, which acts by catalyzing the cutting and rejoining of the recombining DNA molecules. The XerC-XerD complex is essential to convert dimers of the bacterial chromosome into monomers to permit their segregation at cell division. It also contributes to the segregational stability of plasmids.</text>
</comment>
<evidence type="ECO:0000256" key="4">
    <source>
        <dbReference type="ARBA" id="ARBA00022490"/>
    </source>
</evidence>
<feature type="active site" evidence="11">
    <location>
        <position position="294"/>
    </location>
</feature>
<dbReference type="GO" id="GO:0005737">
    <property type="term" value="C:cytoplasm"/>
    <property type="evidence" value="ECO:0007669"/>
    <property type="project" value="UniProtKB-SubCell"/>
</dbReference>
<dbReference type="SUPFAM" id="SSF56349">
    <property type="entry name" value="DNA breaking-rejoining enzymes"/>
    <property type="match status" value="1"/>
</dbReference>
<keyword evidence="9 11" id="KW-0233">DNA recombination</keyword>
<keyword evidence="5 11" id="KW-0132">Cell division</keyword>
<accession>A0A3S0V903</accession>
<organism evidence="14 15">
    <name type="scientific">Azospirillum doebereinerae</name>
    <dbReference type="NCBI Taxonomy" id="92933"/>
    <lineage>
        <taxon>Bacteria</taxon>
        <taxon>Pseudomonadati</taxon>
        <taxon>Pseudomonadota</taxon>
        <taxon>Alphaproteobacteria</taxon>
        <taxon>Rhodospirillales</taxon>
        <taxon>Azospirillaceae</taxon>
        <taxon>Azospirillum</taxon>
    </lineage>
</organism>
<evidence type="ECO:0000256" key="2">
    <source>
        <dbReference type="ARBA" id="ARBA00010450"/>
    </source>
</evidence>
<sequence>MSEPKRRGRPCKPRSLAASPHVDAFLDMLTAERGAAVNTRLAYERDLADLGRWLAQRSLPLETAGTEDLRAYLAFQGQGVGQEFPAPRTIARRLSAMRQFYRFLVSEGRRADDPASALDNPKQGRSLPKILTEAEVSAMIATAEARGGPEGLRLVALLEVLYATGLRVSELVGLPMTAILRDGRGLIVRGKGGKERMVPLSDPAVAALAAYLPLRGHFVVPGRELAQTPFLFPSRSSLDGHLTRQRFAQILKALALESNIDPEKVSPHVLRHAFATHLLDHGADLRSVQKMLGHADIATTQIYTHVVTERLKKVMHDHHPLARRKTVEPSS</sequence>
<evidence type="ECO:0000256" key="7">
    <source>
        <dbReference type="ARBA" id="ARBA00022908"/>
    </source>
</evidence>
<evidence type="ECO:0000256" key="9">
    <source>
        <dbReference type="ARBA" id="ARBA00023172"/>
    </source>
</evidence>
<dbReference type="Gene3D" id="1.10.150.130">
    <property type="match status" value="1"/>
</dbReference>
<keyword evidence="6 11" id="KW-0159">Chromosome partition</keyword>
<keyword evidence="10 11" id="KW-0131">Cell cycle</keyword>
<feature type="domain" description="Tyr recombinase" evidence="12">
    <location>
        <begin position="126"/>
        <end position="316"/>
    </location>
</feature>
<dbReference type="RefSeq" id="WP_126994168.1">
    <property type="nucleotide sequence ID" value="NZ_JBNPXW010000001.1"/>
</dbReference>
<comment type="subcellular location">
    <subcellularLocation>
        <location evidence="1 11">Cytoplasm</location>
    </subcellularLocation>
</comment>
<dbReference type="CDD" id="cd00798">
    <property type="entry name" value="INT_XerDC_C"/>
    <property type="match status" value="1"/>
</dbReference>
<dbReference type="InterPro" id="IPR050090">
    <property type="entry name" value="Tyrosine_recombinase_XerCD"/>
</dbReference>
<evidence type="ECO:0000259" key="13">
    <source>
        <dbReference type="PROSITE" id="PS51900"/>
    </source>
</evidence>
<reference evidence="14 15" key="1">
    <citation type="submission" date="2018-12" db="EMBL/GenBank/DDBJ databases">
        <authorList>
            <person name="Yang Y."/>
        </authorList>
    </citation>
    <scope>NUCLEOTIDE SEQUENCE [LARGE SCALE GENOMIC DNA]</scope>
    <source>
        <strain evidence="14 15">GSF71</strain>
    </source>
</reference>
<evidence type="ECO:0000256" key="5">
    <source>
        <dbReference type="ARBA" id="ARBA00022618"/>
    </source>
</evidence>
<comment type="subunit">
    <text evidence="11">Forms a cyclic heterotetrameric complex composed of two molecules of XerC and two molecules of XerD.</text>
</comment>
<keyword evidence="4 11" id="KW-0963">Cytoplasm</keyword>
<dbReference type="InterPro" id="IPR004107">
    <property type="entry name" value="Integrase_SAM-like_N"/>
</dbReference>
<dbReference type="PROSITE" id="PS51900">
    <property type="entry name" value="CB"/>
    <property type="match status" value="1"/>
</dbReference>
<keyword evidence="15" id="KW-1185">Reference proteome</keyword>
<keyword evidence="8 11" id="KW-0238">DNA-binding</keyword>
<feature type="active site" description="O-(3'-phospho-DNA)-tyrosine intermediate" evidence="11">
    <location>
        <position position="303"/>
    </location>
</feature>
<comment type="caution">
    <text evidence="14">The sequence shown here is derived from an EMBL/GenBank/DDBJ whole genome shotgun (WGS) entry which is preliminary data.</text>
</comment>
<gene>
    <name evidence="11" type="primary">xerD</name>
    <name evidence="14" type="ORF">EJ913_01575</name>
</gene>
<proteinExistence type="inferred from homology"/>
<dbReference type="Pfam" id="PF00589">
    <property type="entry name" value="Phage_integrase"/>
    <property type="match status" value="1"/>
</dbReference>